<dbReference type="OrthoDB" id="444540at2759"/>
<dbReference type="InterPro" id="IPR002048">
    <property type="entry name" value="EF_hand_dom"/>
</dbReference>
<feature type="chain" id="PRO_5034670712" description="EF-hand domain-containing protein" evidence="3">
    <location>
        <begin position="44"/>
        <end position="163"/>
    </location>
</feature>
<dbReference type="Gene3D" id="1.10.238.10">
    <property type="entry name" value="EF-hand"/>
    <property type="match status" value="1"/>
</dbReference>
<keyword evidence="3" id="KW-0732">Signal</keyword>
<dbReference type="GO" id="GO:0005509">
    <property type="term" value="F:calcium ion binding"/>
    <property type="evidence" value="ECO:0007669"/>
    <property type="project" value="InterPro"/>
</dbReference>
<sequence length="163" mass="17855">MPIPKSLECGYSKQQPSNPANMHPTTTLLFILTSLSSISTVNAICCPRNVPFVLACCGNGPCNIFCCNCAGGGCQTRELGCKKNKRDVTPNPALGYFITGRHAAAEKTDEQMHSEADIRGVGHFNYTEFLKFEGLEDSVGMKKHFDEFDRNGDGVITVDEMRK</sequence>
<dbReference type="Proteomes" id="UP000660729">
    <property type="component" value="Unassembled WGS sequence"/>
</dbReference>
<evidence type="ECO:0000259" key="4">
    <source>
        <dbReference type="PROSITE" id="PS50222"/>
    </source>
</evidence>
<dbReference type="PROSITE" id="PS00018">
    <property type="entry name" value="EF_HAND_1"/>
    <property type="match status" value="1"/>
</dbReference>
<evidence type="ECO:0000313" key="5">
    <source>
        <dbReference type="EMBL" id="KAF7196213.1"/>
    </source>
</evidence>
<feature type="region of interest" description="Disordered" evidence="2">
    <location>
        <begin position="1"/>
        <end position="20"/>
    </location>
</feature>
<reference evidence="5" key="1">
    <citation type="submission" date="2020-04" db="EMBL/GenBank/DDBJ databases">
        <title>Draft genome resource of the tomato pathogen Pseudocercospora fuligena.</title>
        <authorList>
            <person name="Zaccaron A."/>
        </authorList>
    </citation>
    <scope>NUCLEOTIDE SEQUENCE</scope>
    <source>
        <strain evidence="5">PF001</strain>
    </source>
</reference>
<evidence type="ECO:0000256" key="1">
    <source>
        <dbReference type="ARBA" id="ARBA00022837"/>
    </source>
</evidence>
<dbReference type="EMBL" id="JABCIY010000027">
    <property type="protein sequence ID" value="KAF7196213.1"/>
    <property type="molecule type" value="Genomic_DNA"/>
</dbReference>
<proteinExistence type="predicted"/>
<keyword evidence="1" id="KW-0106">Calcium</keyword>
<protein>
    <recommendedName>
        <fullName evidence="4">EF-hand domain-containing protein</fullName>
    </recommendedName>
</protein>
<dbReference type="InterPro" id="IPR018247">
    <property type="entry name" value="EF_Hand_1_Ca_BS"/>
</dbReference>
<organism evidence="5 6">
    <name type="scientific">Pseudocercospora fuligena</name>
    <dbReference type="NCBI Taxonomy" id="685502"/>
    <lineage>
        <taxon>Eukaryota</taxon>
        <taxon>Fungi</taxon>
        <taxon>Dikarya</taxon>
        <taxon>Ascomycota</taxon>
        <taxon>Pezizomycotina</taxon>
        <taxon>Dothideomycetes</taxon>
        <taxon>Dothideomycetidae</taxon>
        <taxon>Mycosphaerellales</taxon>
        <taxon>Mycosphaerellaceae</taxon>
        <taxon>Pseudocercospora</taxon>
    </lineage>
</organism>
<accession>A0A8H6VKX0</accession>
<name>A0A8H6VKX0_9PEZI</name>
<gene>
    <name evidence="5" type="ORF">HII31_02280</name>
</gene>
<evidence type="ECO:0000313" key="6">
    <source>
        <dbReference type="Proteomes" id="UP000660729"/>
    </source>
</evidence>
<feature type="domain" description="EF-hand" evidence="4">
    <location>
        <begin position="136"/>
        <end position="163"/>
    </location>
</feature>
<keyword evidence="6" id="KW-1185">Reference proteome</keyword>
<dbReference type="Pfam" id="PF13202">
    <property type="entry name" value="EF-hand_5"/>
    <property type="match status" value="1"/>
</dbReference>
<dbReference type="SUPFAM" id="SSF47473">
    <property type="entry name" value="EF-hand"/>
    <property type="match status" value="1"/>
</dbReference>
<dbReference type="AlphaFoldDB" id="A0A8H6VKX0"/>
<evidence type="ECO:0000256" key="3">
    <source>
        <dbReference type="SAM" id="SignalP"/>
    </source>
</evidence>
<evidence type="ECO:0000256" key="2">
    <source>
        <dbReference type="SAM" id="MobiDB-lite"/>
    </source>
</evidence>
<dbReference type="PROSITE" id="PS50222">
    <property type="entry name" value="EF_HAND_2"/>
    <property type="match status" value="1"/>
</dbReference>
<comment type="caution">
    <text evidence="5">The sequence shown here is derived from an EMBL/GenBank/DDBJ whole genome shotgun (WGS) entry which is preliminary data.</text>
</comment>
<dbReference type="InterPro" id="IPR011992">
    <property type="entry name" value="EF-hand-dom_pair"/>
</dbReference>
<feature type="signal peptide" evidence="3">
    <location>
        <begin position="1"/>
        <end position="43"/>
    </location>
</feature>